<comment type="caution">
    <text evidence="8">The sequence shown here is derived from an EMBL/GenBank/DDBJ whole genome shotgun (WGS) entry which is preliminary data.</text>
</comment>
<name>A0ABX1R893_9PSEU</name>
<keyword evidence="5" id="KW-0804">Transcription</keyword>
<evidence type="ECO:0000259" key="6">
    <source>
        <dbReference type="Pfam" id="PF04542"/>
    </source>
</evidence>
<keyword evidence="3" id="KW-0805">Transcription regulation</keyword>
<dbReference type="InterPro" id="IPR013325">
    <property type="entry name" value="RNA_pol_sigma_r2"/>
</dbReference>
<dbReference type="EMBL" id="JAAXKY010000005">
    <property type="protein sequence ID" value="NMH76104.1"/>
    <property type="molecule type" value="Genomic_DNA"/>
</dbReference>
<protein>
    <submittedName>
        <fullName evidence="8">Sigma-70 family RNA polymerase sigma factor</fullName>
    </submittedName>
</protein>
<feature type="domain" description="RNA polymerase sigma factor 70 region 4 type 2" evidence="7">
    <location>
        <begin position="114"/>
        <end position="164"/>
    </location>
</feature>
<dbReference type="SUPFAM" id="SSF88659">
    <property type="entry name" value="Sigma3 and sigma4 domains of RNA polymerase sigma factors"/>
    <property type="match status" value="1"/>
</dbReference>
<dbReference type="NCBIfam" id="TIGR02937">
    <property type="entry name" value="sigma70-ECF"/>
    <property type="match status" value="1"/>
</dbReference>
<dbReference type="RefSeq" id="WP_169394263.1">
    <property type="nucleotide sequence ID" value="NZ_BAAAJH010000011.1"/>
</dbReference>
<gene>
    <name evidence="8" type="ORF">HF577_03135</name>
</gene>
<sequence>MDEQDRLAQRFETHRGHLRAVAYRMLGSLGEADDAVQEAWLRLSRSDTGAVDNLAGWLTTVVARLCLDMLRSRAARREHPVGSRLPERAEPFGTGVGGTDPAHEAQQADAAGRALLVVLDRLAPAERVVVVLHDVFAVPFDEIAPIVARSPAAAKKLAGRARRKVRGADAVPAGALVRHRRVVEAFLAAVRDGDIDALLEVLAPDVVRRAERAALPSGVATEIRGARDVAEEARLLSRERARLAEPVLVNGRIGAVVAPHGRLLLALTFTIADEKIAGFEVIADPARLRLLDLALVDDQGMFAGGSPCRVWR</sequence>
<dbReference type="Proteomes" id="UP001296706">
    <property type="component" value="Unassembled WGS sequence"/>
</dbReference>
<feature type="domain" description="RNA polymerase sigma-70 region 2" evidence="6">
    <location>
        <begin position="11"/>
        <end position="74"/>
    </location>
</feature>
<keyword evidence="4" id="KW-0731">Sigma factor</keyword>
<dbReference type="Gene3D" id="3.10.450.50">
    <property type="match status" value="1"/>
</dbReference>
<dbReference type="InterPro" id="IPR007627">
    <property type="entry name" value="RNA_pol_sigma70_r2"/>
</dbReference>
<evidence type="ECO:0000259" key="7">
    <source>
        <dbReference type="Pfam" id="PF08281"/>
    </source>
</evidence>
<dbReference type="SUPFAM" id="SSF54427">
    <property type="entry name" value="NTF2-like"/>
    <property type="match status" value="1"/>
</dbReference>
<evidence type="ECO:0000256" key="5">
    <source>
        <dbReference type="ARBA" id="ARBA00023163"/>
    </source>
</evidence>
<evidence type="ECO:0000256" key="1">
    <source>
        <dbReference type="ARBA" id="ARBA00010641"/>
    </source>
</evidence>
<dbReference type="InterPro" id="IPR013324">
    <property type="entry name" value="RNA_pol_sigma_r3/r4-like"/>
</dbReference>
<dbReference type="SUPFAM" id="SSF88946">
    <property type="entry name" value="Sigma2 domain of RNA polymerase sigma factors"/>
    <property type="match status" value="1"/>
</dbReference>
<accession>A0ABX1R893</accession>
<reference evidence="8 9" key="1">
    <citation type="submission" date="2020-04" db="EMBL/GenBank/DDBJ databases">
        <authorList>
            <person name="Klaysubun C."/>
            <person name="Duangmal K."/>
            <person name="Lipun K."/>
        </authorList>
    </citation>
    <scope>NUCLEOTIDE SEQUENCE [LARGE SCALE GENOMIC DNA]</scope>
    <source>
        <strain evidence="8 9">JCM 11839</strain>
    </source>
</reference>
<dbReference type="InterPro" id="IPR036388">
    <property type="entry name" value="WH-like_DNA-bd_sf"/>
</dbReference>
<keyword evidence="9" id="KW-1185">Reference proteome</keyword>
<dbReference type="Pfam" id="PF08281">
    <property type="entry name" value="Sigma70_r4_2"/>
    <property type="match status" value="1"/>
</dbReference>
<dbReference type="Gene3D" id="1.10.10.10">
    <property type="entry name" value="Winged helix-like DNA-binding domain superfamily/Winged helix DNA-binding domain"/>
    <property type="match status" value="1"/>
</dbReference>
<dbReference type="Gene3D" id="1.10.1740.10">
    <property type="match status" value="1"/>
</dbReference>
<dbReference type="InterPro" id="IPR052704">
    <property type="entry name" value="ECF_Sigma-70_Domain"/>
</dbReference>
<dbReference type="InterPro" id="IPR032710">
    <property type="entry name" value="NTF2-like_dom_sf"/>
</dbReference>
<dbReference type="InterPro" id="IPR014284">
    <property type="entry name" value="RNA_pol_sigma-70_dom"/>
</dbReference>
<evidence type="ECO:0000256" key="2">
    <source>
        <dbReference type="ARBA" id="ARBA00011344"/>
    </source>
</evidence>
<evidence type="ECO:0000256" key="3">
    <source>
        <dbReference type="ARBA" id="ARBA00023015"/>
    </source>
</evidence>
<evidence type="ECO:0000256" key="4">
    <source>
        <dbReference type="ARBA" id="ARBA00023082"/>
    </source>
</evidence>
<evidence type="ECO:0000313" key="9">
    <source>
        <dbReference type="Proteomes" id="UP001296706"/>
    </source>
</evidence>
<organism evidence="8 9">
    <name type="scientific">Pseudonocardia xinjiangensis</name>
    <dbReference type="NCBI Taxonomy" id="75289"/>
    <lineage>
        <taxon>Bacteria</taxon>
        <taxon>Bacillati</taxon>
        <taxon>Actinomycetota</taxon>
        <taxon>Actinomycetes</taxon>
        <taxon>Pseudonocardiales</taxon>
        <taxon>Pseudonocardiaceae</taxon>
        <taxon>Pseudonocardia</taxon>
    </lineage>
</organism>
<dbReference type="PANTHER" id="PTHR30173">
    <property type="entry name" value="SIGMA 19 FACTOR"/>
    <property type="match status" value="1"/>
</dbReference>
<evidence type="ECO:0000313" key="8">
    <source>
        <dbReference type="EMBL" id="NMH76104.1"/>
    </source>
</evidence>
<comment type="subunit">
    <text evidence="2">Interacts transiently with the RNA polymerase catalytic core formed by RpoA, RpoB, RpoC and RpoZ (2 alpha, 1 beta, 1 beta' and 1 omega subunit) to form the RNA polymerase holoenzyme that can initiate transcription.</text>
</comment>
<proteinExistence type="inferred from homology"/>
<dbReference type="PANTHER" id="PTHR30173:SF43">
    <property type="entry name" value="ECF RNA POLYMERASE SIGMA FACTOR SIGI-RELATED"/>
    <property type="match status" value="1"/>
</dbReference>
<dbReference type="InterPro" id="IPR013249">
    <property type="entry name" value="RNA_pol_sigma70_r4_t2"/>
</dbReference>
<dbReference type="Pfam" id="PF04542">
    <property type="entry name" value="Sigma70_r2"/>
    <property type="match status" value="1"/>
</dbReference>
<comment type="similarity">
    <text evidence="1">Belongs to the sigma-70 factor family. ECF subfamily.</text>
</comment>